<reference evidence="2" key="1">
    <citation type="journal article" date="2024" name="Front. Bioeng. Biotechnol.">
        <title>Genome-scale model development and genomic sequencing of the oleaginous clade Lipomyces.</title>
        <authorList>
            <person name="Czajka J.J."/>
            <person name="Han Y."/>
            <person name="Kim J."/>
            <person name="Mondo S.J."/>
            <person name="Hofstad B.A."/>
            <person name="Robles A."/>
            <person name="Haridas S."/>
            <person name="Riley R."/>
            <person name="LaButti K."/>
            <person name="Pangilinan J."/>
            <person name="Andreopoulos W."/>
            <person name="Lipzen A."/>
            <person name="Yan J."/>
            <person name="Wang M."/>
            <person name="Ng V."/>
            <person name="Grigoriev I.V."/>
            <person name="Spatafora J.W."/>
            <person name="Magnuson J.K."/>
            <person name="Baker S.E."/>
            <person name="Pomraning K.R."/>
        </authorList>
    </citation>
    <scope>NUCLEOTIDE SEQUENCE [LARGE SCALE GENOMIC DNA]</scope>
    <source>
        <strain evidence="2">CBS 7786</strain>
    </source>
</reference>
<proteinExistence type="predicted"/>
<comment type="caution">
    <text evidence="1">The sequence shown here is derived from an EMBL/GenBank/DDBJ whole genome shotgun (WGS) entry which is preliminary data.</text>
</comment>
<sequence length="100" mass="11456">MRAHLATYGTFLNGSEVSYGDDIPNTNQPSITSFFQKQAETNAKMLLEQSLARWIVADDMAFNTIESSRYFETYVLRCRSTPARQWLVESMQNSTRVAHI</sequence>
<organism evidence="1 2">
    <name type="scientific">Lipomyces kononenkoae</name>
    <name type="common">Yeast</name>
    <dbReference type="NCBI Taxonomy" id="34357"/>
    <lineage>
        <taxon>Eukaryota</taxon>
        <taxon>Fungi</taxon>
        <taxon>Dikarya</taxon>
        <taxon>Ascomycota</taxon>
        <taxon>Saccharomycotina</taxon>
        <taxon>Lipomycetes</taxon>
        <taxon>Lipomycetales</taxon>
        <taxon>Lipomycetaceae</taxon>
        <taxon>Lipomyces</taxon>
    </lineage>
</organism>
<evidence type="ECO:0000313" key="2">
    <source>
        <dbReference type="Proteomes" id="UP001433508"/>
    </source>
</evidence>
<keyword evidence="2" id="KW-1185">Reference proteome</keyword>
<name>A0ACC3SS09_LIPKO</name>
<evidence type="ECO:0000313" key="1">
    <source>
        <dbReference type="EMBL" id="KAK9233894.1"/>
    </source>
</evidence>
<accession>A0ACC3SS09</accession>
<protein>
    <submittedName>
        <fullName evidence="1">Uncharacterized protein</fullName>
    </submittedName>
</protein>
<dbReference type="Proteomes" id="UP001433508">
    <property type="component" value="Unassembled WGS sequence"/>
</dbReference>
<dbReference type="EMBL" id="MU971555">
    <property type="protein sequence ID" value="KAK9233894.1"/>
    <property type="molecule type" value="Genomic_DNA"/>
</dbReference>
<gene>
    <name evidence="1" type="ORF">V1525DRAFT_414884</name>
</gene>